<feature type="transmembrane region" description="Helical" evidence="6">
    <location>
        <begin position="6"/>
        <end position="27"/>
    </location>
</feature>
<keyword evidence="3" id="KW-0808">Transferase</keyword>
<keyword evidence="8" id="KW-0547">Nucleotide-binding</keyword>
<comment type="catalytic activity">
    <reaction evidence="1">
        <text>ATP + protein L-histidine = ADP + protein N-phospho-L-histidine.</text>
        <dbReference type="EC" id="2.7.13.3"/>
    </reaction>
</comment>
<dbReference type="PROSITE" id="PS50109">
    <property type="entry name" value="HIS_KIN"/>
    <property type="match status" value="1"/>
</dbReference>
<protein>
    <recommendedName>
        <fullName evidence="2">histidine kinase</fullName>
        <ecNumber evidence="2">2.7.13.3</ecNumber>
    </recommendedName>
</protein>
<gene>
    <name evidence="8" type="ORF">MUN68_014960</name>
</gene>
<evidence type="ECO:0000256" key="3">
    <source>
        <dbReference type="ARBA" id="ARBA00022679"/>
    </source>
</evidence>
<evidence type="ECO:0000313" key="9">
    <source>
        <dbReference type="Proteomes" id="UP001202717"/>
    </source>
</evidence>
<dbReference type="Gene3D" id="1.25.40.10">
    <property type="entry name" value="Tetratricopeptide repeat domain"/>
    <property type="match status" value="2"/>
</dbReference>
<dbReference type="PANTHER" id="PTHR24421:SF10">
    <property type="entry name" value="NITRATE_NITRITE SENSOR PROTEIN NARQ"/>
    <property type="match status" value="1"/>
</dbReference>
<reference evidence="8 9" key="1">
    <citation type="submission" date="2023-01" db="EMBL/GenBank/DDBJ databases">
        <title>Psychroserpens ponticola sp. nov., isolated from seawater.</title>
        <authorList>
            <person name="Kristyanto S."/>
            <person name="Jung J."/>
            <person name="Kim J.M."/>
            <person name="Jeon C.O."/>
        </authorList>
    </citation>
    <scope>NUCLEOTIDE SEQUENCE [LARGE SCALE GENOMIC DNA]</scope>
    <source>
        <strain evidence="8 9">MSW6</strain>
    </source>
</reference>
<dbReference type="EMBL" id="CP116221">
    <property type="protein sequence ID" value="WCO01354.1"/>
    <property type="molecule type" value="Genomic_DNA"/>
</dbReference>
<dbReference type="Pfam" id="PF13374">
    <property type="entry name" value="TPR_10"/>
    <property type="match status" value="1"/>
</dbReference>
<dbReference type="Proteomes" id="UP001202717">
    <property type="component" value="Chromosome"/>
</dbReference>
<sequence length="687" mass="79728">MSLISIFDFVVRIIFCSIIFFFSVTSLRAQNKNEALLDSIFIYREYARNNKIEYLDQLKFAKRARVLSQQLDIDSTLLMSNRVLSFVYLNNDQLEPFKQINFENLGLAKKNHDSVALAVAYNNLGFYYDYNFKNDSAYGYYLDAVKIYDKLKEKSNQVNALLNMANIQKNEKDYIGSEKNAIRATKILINLPQNDENLDKLWVLNTLLGEISLKLGQLEQSLEYHEKAKINSKKMSNGFYNEVFTLNNKAFVLHKQKKYDEALELYYGLVEIKDRYDEYDPTFYPLVIDNIAYTKFVAEHSDYNTIANLFQEAYRISDSLQDDVTKLAVSIDFSKFYLHQKEYDSSLKYATTAYKISKDISSNEILLEVLKVLSKLKEGENGKAYLNEHIKLSDSLLNIERNVRNKFARIEFETDKIEEENARISIQRMWLIIVSTVLLITLFLLYIIISQRTKNKELQFEKDQQKANEEIYNLMLSQQDKVDEARANEKKRISQEMHDGILGRLFGTRLSLDSLNFSEGKEAIQNRATYIKELMTIENDIRKISHDLNTDFVSGSGFMDIVSEMIEKQTNAYQLKHQFDFTDDVSWEIVSNKNKINIYRIIQESLQNIYKHAKADAVKISFQLKNNVILLSISDDGQGFDVNKSKKGIGIKNINARVIELEGTVDFISEINKGTTITIEIPYKTNS</sequence>
<evidence type="ECO:0000256" key="1">
    <source>
        <dbReference type="ARBA" id="ARBA00000085"/>
    </source>
</evidence>
<dbReference type="CDD" id="cd16917">
    <property type="entry name" value="HATPase_UhpB-NarQ-NarX-like"/>
    <property type="match status" value="1"/>
</dbReference>
<organism evidence="8 9">
    <name type="scientific">Psychroserpens ponticola</name>
    <dbReference type="NCBI Taxonomy" id="2932268"/>
    <lineage>
        <taxon>Bacteria</taxon>
        <taxon>Pseudomonadati</taxon>
        <taxon>Bacteroidota</taxon>
        <taxon>Flavobacteriia</taxon>
        <taxon>Flavobacteriales</taxon>
        <taxon>Flavobacteriaceae</taxon>
        <taxon>Psychroserpens</taxon>
    </lineage>
</organism>
<dbReference type="RefSeq" id="WP_249993428.1">
    <property type="nucleotide sequence ID" value="NZ_CP116221.1"/>
</dbReference>
<keyword evidence="5" id="KW-0902">Two-component regulatory system</keyword>
<proteinExistence type="predicted"/>
<dbReference type="InterPro" id="IPR019734">
    <property type="entry name" value="TPR_rpt"/>
</dbReference>
<dbReference type="SMART" id="SM00028">
    <property type="entry name" value="TPR"/>
    <property type="match status" value="4"/>
</dbReference>
<evidence type="ECO:0000256" key="5">
    <source>
        <dbReference type="ARBA" id="ARBA00023012"/>
    </source>
</evidence>
<accession>A0ABY7RWP1</accession>
<evidence type="ECO:0000259" key="7">
    <source>
        <dbReference type="PROSITE" id="PS50109"/>
    </source>
</evidence>
<dbReference type="SUPFAM" id="SSF48452">
    <property type="entry name" value="TPR-like"/>
    <property type="match status" value="2"/>
</dbReference>
<evidence type="ECO:0000256" key="6">
    <source>
        <dbReference type="SAM" id="Phobius"/>
    </source>
</evidence>
<dbReference type="InterPro" id="IPR011990">
    <property type="entry name" value="TPR-like_helical_dom_sf"/>
</dbReference>
<feature type="domain" description="Histidine kinase" evidence="7">
    <location>
        <begin position="492"/>
        <end position="685"/>
    </location>
</feature>
<keyword evidence="6" id="KW-0812">Transmembrane</keyword>
<dbReference type="InterPro" id="IPR003594">
    <property type="entry name" value="HATPase_dom"/>
</dbReference>
<keyword evidence="6" id="KW-1133">Transmembrane helix</keyword>
<keyword evidence="6" id="KW-0472">Membrane</keyword>
<dbReference type="SUPFAM" id="SSF55874">
    <property type="entry name" value="ATPase domain of HSP90 chaperone/DNA topoisomerase II/histidine kinase"/>
    <property type="match status" value="1"/>
</dbReference>
<dbReference type="GO" id="GO:0005524">
    <property type="term" value="F:ATP binding"/>
    <property type="evidence" value="ECO:0007669"/>
    <property type="project" value="UniProtKB-KW"/>
</dbReference>
<dbReference type="Gene3D" id="3.30.565.10">
    <property type="entry name" value="Histidine kinase-like ATPase, C-terminal domain"/>
    <property type="match status" value="1"/>
</dbReference>
<evidence type="ECO:0000256" key="4">
    <source>
        <dbReference type="ARBA" id="ARBA00022777"/>
    </source>
</evidence>
<keyword evidence="4" id="KW-0418">Kinase</keyword>
<feature type="transmembrane region" description="Helical" evidence="6">
    <location>
        <begin position="429"/>
        <end position="449"/>
    </location>
</feature>
<evidence type="ECO:0000313" key="8">
    <source>
        <dbReference type="EMBL" id="WCO01354.1"/>
    </source>
</evidence>
<dbReference type="SMART" id="SM00387">
    <property type="entry name" value="HATPase_c"/>
    <property type="match status" value="1"/>
</dbReference>
<dbReference type="EC" id="2.7.13.3" evidence="2"/>
<keyword evidence="9" id="KW-1185">Reference proteome</keyword>
<dbReference type="InterPro" id="IPR036890">
    <property type="entry name" value="HATPase_C_sf"/>
</dbReference>
<name>A0ABY7RWP1_9FLAO</name>
<dbReference type="PANTHER" id="PTHR24421">
    <property type="entry name" value="NITRATE/NITRITE SENSOR PROTEIN NARX-RELATED"/>
    <property type="match status" value="1"/>
</dbReference>
<dbReference type="Pfam" id="PF02518">
    <property type="entry name" value="HATPase_c"/>
    <property type="match status" value="1"/>
</dbReference>
<evidence type="ECO:0000256" key="2">
    <source>
        <dbReference type="ARBA" id="ARBA00012438"/>
    </source>
</evidence>
<dbReference type="InterPro" id="IPR005467">
    <property type="entry name" value="His_kinase_dom"/>
</dbReference>
<keyword evidence="8" id="KW-0067">ATP-binding</keyword>
<dbReference type="InterPro" id="IPR050482">
    <property type="entry name" value="Sensor_HK_TwoCompSys"/>
</dbReference>